<comment type="caution">
    <text evidence="1">The sequence shown here is derived from an EMBL/GenBank/DDBJ whole genome shotgun (WGS) entry which is preliminary data.</text>
</comment>
<accession>A0A644V4U4</accession>
<protein>
    <submittedName>
        <fullName evidence="1">Uncharacterized protein</fullName>
    </submittedName>
</protein>
<dbReference type="AlphaFoldDB" id="A0A644V4U4"/>
<evidence type="ECO:0000313" key="1">
    <source>
        <dbReference type="EMBL" id="MPL86366.1"/>
    </source>
</evidence>
<reference evidence="1" key="1">
    <citation type="submission" date="2019-08" db="EMBL/GenBank/DDBJ databases">
        <authorList>
            <person name="Kucharzyk K."/>
            <person name="Murdoch R.W."/>
            <person name="Higgins S."/>
            <person name="Loffler F."/>
        </authorList>
    </citation>
    <scope>NUCLEOTIDE SEQUENCE</scope>
</reference>
<sequence>MERFFPLKHLTVEQLRDLYRDACKVGRLLVEYDKPGEQEYKEITLPEDVILKNISGGNQNYIVFHEDFEGYPDATTVAFSLSEYPFTTAYIDIDNARLDWFAKKYGLAEWWQMEGDERKDYPFTRFYTLEPMKRHQFN</sequence>
<name>A0A644V4U4_9ZZZZ</name>
<dbReference type="EMBL" id="VSSQ01000220">
    <property type="protein sequence ID" value="MPL86366.1"/>
    <property type="molecule type" value="Genomic_DNA"/>
</dbReference>
<gene>
    <name evidence="1" type="ORF">SDC9_32346</name>
</gene>
<organism evidence="1">
    <name type="scientific">bioreactor metagenome</name>
    <dbReference type="NCBI Taxonomy" id="1076179"/>
    <lineage>
        <taxon>unclassified sequences</taxon>
        <taxon>metagenomes</taxon>
        <taxon>ecological metagenomes</taxon>
    </lineage>
</organism>
<proteinExistence type="predicted"/>